<accession>A0A4Z2GSV8</accession>
<evidence type="ECO:0000256" key="1">
    <source>
        <dbReference type="SAM" id="MobiDB-lite"/>
    </source>
</evidence>
<keyword evidence="3" id="KW-1185">Reference proteome</keyword>
<dbReference type="AlphaFoldDB" id="A0A4Z2GSV8"/>
<gene>
    <name evidence="2" type="ORF">EYF80_033571</name>
</gene>
<name>A0A4Z2GSV8_9TELE</name>
<organism evidence="2 3">
    <name type="scientific">Liparis tanakae</name>
    <name type="common">Tanaka's snailfish</name>
    <dbReference type="NCBI Taxonomy" id="230148"/>
    <lineage>
        <taxon>Eukaryota</taxon>
        <taxon>Metazoa</taxon>
        <taxon>Chordata</taxon>
        <taxon>Craniata</taxon>
        <taxon>Vertebrata</taxon>
        <taxon>Euteleostomi</taxon>
        <taxon>Actinopterygii</taxon>
        <taxon>Neopterygii</taxon>
        <taxon>Teleostei</taxon>
        <taxon>Neoteleostei</taxon>
        <taxon>Acanthomorphata</taxon>
        <taxon>Eupercaria</taxon>
        <taxon>Perciformes</taxon>
        <taxon>Cottioidei</taxon>
        <taxon>Cottales</taxon>
        <taxon>Liparidae</taxon>
        <taxon>Liparis</taxon>
    </lineage>
</organism>
<evidence type="ECO:0000313" key="3">
    <source>
        <dbReference type="Proteomes" id="UP000314294"/>
    </source>
</evidence>
<feature type="region of interest" description="Disordered" evidence="1">
    <location>
        <begin position="1"/>
        <end position="28"/>
    </location>
</feature>
<proteinExistence type="predicted"/>
<evidence type="ECO:0000313" key="2">
    <source>
        <dbReference type="EMBL" id="TNN56195.1"/>
    </source>
</evidence>
<comment type="caution">
    <text evidence="2">The sequence shown here is derived from an EMBL/GenBank/DDBJ whole genome shotgun (WGS) entry which is preliminary data.</text>
</comment>
<dbReference type="Proteomes" id="UP000314294">
    <property type="component" value="Unassembled WGS sequence"/>
</dbReference>
<dbReference type="EMBL" id="SRLO01000434">
    <property type="protein sequence ID" value="TNN56195.1"/>
    <property type="molecule type" value="Genomic_DNA"/>
</dbReference>
<protein>
    <submittedName>
        <fullName evidence="2">Uncharacterized protein</fullName>
    </submittedName>
</protein>
<reference evidence="2 3" key="1">
    <citation type="submission" date="2019-03" db="EMBL/GenBank/DDBJ databases">
        <title>First draft genome of Liparis tanakae, snailfish: a comprehensive survey of snailfish specific genes.</title>
        <authorList>
            <person name="Kim W."/>
            <person name="Song I."/>
            <person name="Jeong J.-H."/>
            <person name="Kim D."/>
            <person name="Kim S."/>
            <person name="Ryu S."/>
            <person name="Song J.Y."/>
            <person name="Lee S.K."/>
        </authorList>
    </citation>
    <scope>NUCLEOTIDE SEQUENCE [LARGE SCALE GENOMIC DNA]</scope>
    <source>
        <tissue evidence="2">Muscle</tissue>
    </source>
</reference>
<sequence length="71" mass="7724">MMHDWDSMQQDGSGNIRGQPKVTEDTKHKVGPDVVFHLKVQITCRGFGVTNVLSSSPPSSSATCRDIAHVT</sequence>